<organism evidence="1 2">
    <name type="scientific">Phyllosticta citribraziliensis</name>
    <dbReference type="NCBI Taxonomy" id="989973"/>
    <lineage>
        <taxon>Eukaryota</taxon>
        <taxon>Fungi</taxon>
        <taxon>Dikarya</taxon>
        <taxon>Ascomycota</taxon>
        <taxon>Pezizomycotina</taxon>
        <taxon>Dothideomycetes</taxon>
        <taxon>Dothideomycetes incertae sedis</taxon>
        <taxon>Botryosphaeriales</taxon>
        <taxon>Phyllostictaceae</taxon>
        <taxon>Phyllosticta</taxon>
    </lineage>
</organism>
<protein>
    <submittedName>
        <fullName evidence="1">Uncharacterized protein</fullName>
    </submittedName>
</protein>
<dbReference type="RefSeq" id="XP_066651139.1">
    <property type="nucleotide sequence ID" value="XM_066793722.1"/>
</dbReference>
<accession>A0ABR1LBV0</accession>
<comment type="caution">
    <text evidence="1">The sequence shown here is derived from an EMBL/GenBank/DDBJ whole genome shotgun (WGS) entry which is preliminary data.</text>
</comment>
<evidence type="ECO:0000313" key="2">
    <source>
        <dbReference type="Proteomes" id="UP001360953"/>
    </source>
</evidence>
<evidence type="ECO:0000313" key="1">
    <source>
        <dbReference type="EMBL" id="KAK7531315.1"/>
    </source>
</evidence>
<gene>
    <name evidence="1" type="ORF">J3D65DRAFT_110432</name>
</gene>
<proteinExistence type="predicted"/>
<sequence>MGKKRGEQASKNGTAGRCIDESTSSRVRCQSEQRAYYIHGRCFNHLTYDGVFYLQVRAVEKKGVSPSPSLSSYPSSLYMFIISSSRSLLFCTLGHAHALRQGYARHKRKEMVWIGLERKTRHTPADGQMPCTHAAPTDLATFPSAADLGRLCSFIVNLAGPGCLLSPLFACLPACLPASDNDSNLRSACTAPHTRTTLGPTDRSVRGSHLFLPLPPMASGATEWREEYLSVRITLYSSFFHPAPALFSFFVVRDLLLPQRIVGRPVAAVCLIKRFCSARRGTIFRDIFRDVRVG</sequence>
<dbReference type="GeneID" id="92026628"/>
<dbReference type="EMBL" id="JBBPEH010000012">
    <property type="protein sequence ID" value="KAK7531315.1"/>
    <property type="molecule type" value="Genomic_DNA"/>
</dbReference>
<keyword evidence="2" id="KW-1185">Reference proteome</keyword>
<name>A0ABR1LBV0_9PEZI</name>
<dbReference type="Proteomes" id="UP001360953">
    <property type="component" value="Unassembled WGS sequence"/>
</dbReference>
<reference evidence="1 2" key="1">
    <citation type="submission" date="2024-04" db="EMBL/GenBank/DDBJ databases">
        <title>Phyllosticta paracitricarpa is synonymous to the EU quarantine fungus P. citricarpa based on phylogenomic analyses.</title>
        <authorList>
            <consortium name="Lawrence Berkeley National Laboratory"/>
            <person name="Van ingen-buijs V.A."/>
            <person name="Van westerhoven A.C."/>
            <person name="Haridas S."/>
            <person name="Skiadas P."/>
            <person name="Martin F."/>
            <person name="Groenewald J.Z."/>
            <person name="Crous P.W."/>
            <person name="Seidl M.F."/>
        </authorList>
    </citation>
    <scope>NUCLEOTIDE SEQUENCE [LARGE SCALE GENOMIC DNA]</scope>
    <source>
        <strain evidence="1 2">CPC 17464</strain>
    </source>
</reference>